<name>A0ABV0UH93_9TELE</name>
<reference evidence="1 2" key="1">
    <citation type="submission" date="2021-06" db="EMBL/GenBank/DDBJ databases">
        <authorList>
            <person name="Palmer J.M."/>
        </authorList>
    </citation>
    <scope>NUCLEOTIDE SEQUENCE [LARGE SCALE GENOMIC DNA]</scope>
    <source>
        <strain evidence="2">if_2019</strain>
        <tissue evidence="1">Muscle</tissue>
    </source>
</reference>
<comment type="caution">
    <text evidence="1">The sequence shown here is derived from an EMBL/GenBank/DDBJ whole genome shotgun (WGS) entry which is preliminary data.</text>
</comment>
<evidence type="ECO:0000313" key="2">
    <source>
        <dbReference type="Proteomes" id="UP001482620"/>
    </source>
</evidence>
<organism evidence="1 2">
    <name type="scientific">Ilyodon furcidens</name>
    <name type="common">goldbreast splitfin</name>
    <dbReference type="NCBI Taxonomy" id="33524"/>
    <lineage>
        <taxon>Eukaryota</taxon>
        <taxon>Metazoa</taxon>
        <taxon>Chordata</taxon>
        <taxon>Craniata</taxon>
        <taxon>Vertebrata</taxon>
        <taxon>Euteleostomi</taxon>
        <taxon>Actinopterygii</taxon>
        <taxon>Neopterygii</taxon>
        <taxon>Teleostei</taxon>
        <taxon>Neoteleostei</taxon>
        <taxon>Acanthomorphata</taxon>
        <taxon>Ovalentaria</taxon>
        <taxon>Atherinomorphae</taxon>
        <taxon>Cyprinodontiformes</taxon>
        <taxon>Goodeidae</taxon>
        <taxon>Ilyodon</taxon>
    </lineage>
</organism>
<evidence type="ECO:0000313" key="1">
    <source>
        <dbReference type="EMBL" id="MEQ2243830.1"/>
    </source>
</evidence>
<sequence length="94" mass="10897">MIFIGLVRKNLTEWIMVSETPNCKKENGLTFSSCKERCYIAAEAVFNMDEMVLQPEWHGLRAGQRCNTQEVDILTPKPPRSVKTFCFVEERKRA</sequence>
<accession>A0ABV0UH93</accession>
<gene>
    <name evidence="1" type="ORF">ILYODFUR_010847</name>
</gene>
<dbReference type="EMBL" id="JAHRIQ010070314">
    <property type="protein sequence ID" value="MEQ2243830.1"/>
    <property type="molecule type" value="Genomic_DNA"/>
</dbReference>
<protein>
    <submittedName>
        <fullName evidence="1">Uncharacterized protein</fullName>
    </submittedName>
</protein>
<proteinExistence type="predicted"/>
<keyword evidence="2" id="KW-1185">Reference proteome</keyword>
<dbReference type="Proteomes" id="UP001482620">
    <property type="component" value="Unassembled WGS sequence"/>
</dbReference>